<dbReference type="Gene3D" id="1.10.10.60">
    <property type="entry name" value="Homeodomain-like"/>
    <property type="match status" value="1"/>
</dbReference>
<dbReference type="SMART" id="SM00448">
    <property type="entry name" value="REC"/>
    <property type="match status" value="1"/>
</dbReference>
<dbReference type="InterPro" id="IPR011006">
    <property type="entry name" value="CheY-like_superfamily"/>
</dbReference>
<evidence type="ECO:0000313" key="5">
    <source>
        <dbReference type="EMBL" id="WFR98920.1"/>
    </source>
</evidence>
<evidence type="ECO:0000256" key="3">
    <source>
        <dbReference type="PROSITE-ProRule" id="PRU00169"/>
    </source>
</evidence>
<dbReference type="Gene3D" id="3.40.50.2300">
    <property type="match status" value="1"/>
</dbReference>
<proteinExistence type="predicted"/>
<keyword evidence="6" id="KW-1185">Reference proteome</keyword>
<evidence type="ECO:0000313" key="6">
    <source>
        <dbReference type="Proteomes" id="UP000249499"/>
    </source>
</evidence>
<accession>A0AAF1KUX3</accession>
<reference evidence="6" key="2">
    <citation type="journal article" date="2023" name="MicrobiologyOpen">
        <title>Genomics of the tumorigenes clade of the family Rhizobiaceae and description of Rhizobium rhododendri sp. nov.</title>
        <authorList>
            <person name="Kuzmanovic N."/>
            <person name="diCenzo G.C."/>
            <person name="Bunk B."/>
            <person name="Sproeer C."/>
            <person name="Fruehling A."/>
            <person name="Neumann-Schaal M."/>
            <person name="Overmann J."/>
            <person name="Smalla K."/>
        </authorList>
    </citation>
    <scope>NUCLEOTIDE SEQUENCE [LARGE SCALE GENOMIC DNA]</scope>
    <source>
        <strain evidence="6">1078</strain>
        <plasmid evidence="6">unnamed2</plasmid>
    </source>
</reference>
<dbReference type="Proteomes" id="UP000249499">
    <property type="component" value="Plasmid unnamed2"/>
</dbReference>
<name>A0AAF1KUX3_9HYPH</name>
<dbReference type="Pfam" id="PF02954">
    <property type="entry name" value="HTH_8"/>
    <property type="match status" value="1"/>
</dbReference>
<reference evidence="5 6" key="1">
    <citation type="journal article" date="2018" name="Sci. Rep.">
        <title>Rhizobium tumorigenes sp. nov., a novel plant tumorigenic bacterium isolated from cane gall tumors on thornless blackberry.</title>
        <authorList>
            <person name="Kuzmanovi N."/>
            <person name="Smalla K."/>
            <person name="Gronow S."/>
            <person name="PuBawska J."/>
        </authorList>
    </citation>
    <scope>NUCLEOTIDE SEQUENCE [LARGE SCALE GENOMIC DNA]</scope>
    <source>
        <strain evidence="5 6">1078</strain>
    </source>
</reference>
<dbReference type="PANTHER" id="PTHR44591:SF14">
    <property type="entry name" value="PROTEIN PILG"/>
    <property type="match status" value="1"/>
</dbReference>
<organism evidence="5 6">
    <name type="scientific">Rhizobium tumorigenes</name>
    <dbReference type="NCBI Taxonomy" id="2041385"/>
    <lineage>
        <taxon>Bacteria</taxon>
        <taxon>Pseudomonadati</taxon>
        <taxon>Pseudomonadota</taxon>
        <taxon>Alphaproteobacteria</taxon>
        <taxon>Hyphomicrobiales</taxon>
        <taxon>Rhizobiaceae</taxon>
        <taxon>Rhizobium/Agrobacterium group</taxon>
        <taxon>Rhizobium</taxon>
    </lineage>
</organism>
<dbReference type="AlphaFoldDB" id="A0AAF1KUX3"/>
<dbReference type="InterPro" id="IPR009057">
    <property type="entry name" value="Homeodomain-like_sf"/>
</dbReference>
<gene>
    <name evidence="5" type="ORF">PR017_26435</name>
</gene>
<dbReference type="InterPro" id="IPR002197">
    <property type="entry name" value="HTH_Fis"/>
</dbReference>
<dbReference type="GO" id="GO:0043565">
    <property type="term" value="F:sequence-specific DNA binding"/>
    <property type="evidence" value="ECO:0007669"/>
    <property type="project" value="InterPro"/>
</dbReference>
<dbReference type="PANTHER" id="PTHR44591">
    <property type="entry name" value="STRESS RESPONSE REGULATOR PROTEIN 1"/>
    <property type="match status" value="1"/>
</dbReference>
<geneLocation type="plasmid" evidence="5 6">
    <name>unnamed2</name>
</geneLocation>
<dbReference type="InterPro" id="IPR050595">
    <property type="entry name" value="Bact_response_regulator"/>
</dbReference>
<feature type="modified residue" description="4-aspartylphosphate" evidence="3">
    <location>
        <position position="70"/>
    </location>
</feature>
<dbReference type="PROSITE" id="PS50110">
    <property type="entry name" value="RESPONSE_REGULATORY"/>
    <property type="match status" value="1"/>
</dbReference>
<feature type="domain" description="Response regulatory" evidence="4">
    <location>
        <begin position="21"/>
        <end position="135"/>
    </location>
</feature>
<evidence type="ECO:0000256" key="2">
    <source>
        <dbReference type="ARBA" id="ARBA00023012"/>
    </source>
</evidence>
<keyword evidence="1 3" id="KW-0597">Phosphoprotein</keyword>
<dbReference type="EMBL" id="CP117259">
    <property type="protein sequence ID" value="WFR98920.1"/>
    <property type="molecule type" value="Genomic_DNA"/>
</dbReference>
<evidence type="ECO:0000256" key="1">
    <source>
        <dbReference type="ARBA" id="ARBA00022553"/>
    </source>
</evidence>
<dbReference type="GO" id="GO:0000160">
    <property type="term" value="P:phosphorelay signal transduction system"/>
    <property type="evidence" value="ECO:0007669"/>
    <property type="project" value="UniProtKB-KW"/>
</dbReference>
<protein>
    <submittedName>
        <fullName evidence="5">Response regulator</fullName>
    </submittedName>
</protein>
<dbReference type="SUPFAM" id="SSF52172">
    <property type="entry name" value="CheY-like"/>
    <property type="match status" value="1"/>
</dbReference>
<sequence>MSYLAANFEGVSGDSDAAPLSLLIVDDDSVFGHRLGKAFSDRGFDVEVCETVDHALGLVGKRHLDIVITDLRIGEKSGLAVIEAVNTLSKNTKTLVLTGYGNIHSAVVAVKLGATEYLSKPADADEILEVLGFVDKSASEPNTALKPPDLVRWEHIVSIFEATGGNMSESARLLNMHRRTLQRMLARGGPGPMD</sequence>
<dbReference type="InterPro" id="IPR001789">
    <property type="entry name" value="Sig_transdc_resp-reg_receiver"/>
</dbReference>
<evidence type="ECO:0000259" key="4">
    <source>
        <dbReference type="PROSITE" id="PS50110"/>
    </source>
</evidence>
<dbReference type="SUPFAM" id="SSF46689">
    <property type="entry name" value="Homeodomain-like"/>
    <property type="match status" value="1"/>
</dbReference>
<keyword evidence="2" id="KW-0902">Two-component regulatory system</keyword>
<keyword evidence="5" id="KW-0614">Plasmid</keyword>
<dbReference type="KEGG" id="rtu:PR017_26435"/>
<dbReference type="RefSeq" id="WP_111221063.1">
    <property type="nucleotide sequence ID" value="NZ_CP117259.1"/>
</dbReference>
<dbReference type="Pfam" id="PF00072">
    <property type="entry name" value="Response_reg"/>
    <property type="match status" value="1"/>
</dbReference>